<evidence type="ECO:0000313" key="13">
    <source>
        <dbReference type="EMBL" id="KAF1832176.1"/>
    </source>
</evidence>
<comment type="similarity">
    <text evidence="2">Belongs to the cytochrome b560 family.</text>
</comment>
<gene>
    <name evidence="13" type="ORF">BDW02DRAFT_571327</name>
</gene>
<evidence type="ECO:0000256" key="9">
    <source>
        <dbReference type="ARBA" id="ARBA00023004"/>
    </source>
</evidence>
<dbReference type="GO" id="GO:0006099">
    <property type="term" value="P:tricarboxylic acid cycle"/>
    <property type="evidence" value="ECO:0007669"/>
    <property type="project" value="InterPro"/>
</dbReference>
<dbReference type="PROSITE" id="PS01001">
    <property type="entry name" value="SDH_CYT_2"/>
    <property type="match status" value="1"/>
</dbReference>
<dbReference type="NCBIfam" id="TIGR02970">
    <property type="entry name" value="succ_dehyd_cytB"/>
    <property type="match status" value="1"/>
</dbReference>
<evidence type="ECO:0000256" key="6">
    <source>
        <dbReference type="ARBA" id="ARBA00022792"/>
    </source>
</evidence>
<dbReference type="InterPro" id="IPR000701">
    <property type="entry name" value="SuccDH_FuR_B_TM-su"/>
</dbReference>
<reference evidence="13" key="1">
    <citation type="submission" date="2020-01" db="EMBL/GenBank/DDBJ databases">
        <authorList>
            <consortium name="DOE Joint Genome Institute"/>
            <person name="Haridas S."/>
            <person name="Albert R."/>
            <person name="Binder M."/>
            <person name="Bloem J."/>
            <person name="Labutti K."/>
            <person name="Salamov A."/>
            <person name="Andreopoulos B."/>
            <person name="Baker S.E."/>
            <person name="Barry K."/>
            <person name="Bills G."/>
            <person name="Bluhm B.H."/>
            <person name="Cannon C."/>
            <person name="Castanera R."/>
            <person name="Culley D.E."/>
            <person name="Daum C."/>
            <person name="Ezra D."/>
            <person name="Gonzalez J.B."/>
            <person name="Henrissat B."/>
            <person name="Kuo A."/>
            <person name="Liang C."/>
            <person name="Lipzen A."/>
            <person name="Lutzoni F."/>
            <person name="Magnuson J."/>
            <person name="Mondo S."/>
            <person name="Nolan M."/>
            <person name="Ohm R."/>
            <person name="Pangilinan J."/>
            <person name="Park H.-J."/>
            <person name="Ramirez L."/>
            <person name="Alfaro M."/>
            <person name="Sun H."/>
            <person name="Tritt A."/>
            <person name="Yoshinaga Y."/>
            <person name="Zwiers L.-H."/>
            <person name="Turgeon B.G."/>
            <person name="Goodwin S.B."/>
            <person name="Spatafora J.W."/>
            <person name="Crous P.W."/>
            <person name="Grigoriev I.V."/>
        </authorList>
    </citation>
    <scope>NUCLEOTIDE SEQUENCE</scope>
    <source>
        <strain evidence="13">P77</strain>
    </source>
</reference>
<dbReference type="Proteomes" id="UP000800040">
    <property type="component" value="Unassembled WGS sequence"/>
</dbReference>
<dbReference type="FunFam" id="1.20.1300.10:FF:000008">
    <property type="entry name" value="Succinate dehydrogenase cytochrome b560 subunit"/>
    <property type="match status" value="1"/>
</dbReference>
<evidence type="ECO:0000256" key="1">
    <source>
        <dbReference type="ARBA" id="ARBA00004448"/>
    </source>
</evidence>
<keyword evidence="6" id="KW-0999">Mitochondrion inner membrane</keyword>
<evidence type="ECO:0000313" key="14">
    <source>
        <dbReference type="Proteomes" id="UP000800040"/>
    </source>
</evidence>
<dbReference type="GO" id="GO:0006121">
    <property type="term" value="P:mitochondrial electron transport, succinate to ubiquinone"/>
    <property type="evidence" value="ECO:0007669"/>
    <property type="project" value="TreeGrafter"/>
</dbReference>
<keyword evidence="11 12" id="KW-0472">Membrane</keyword>
<dbReference type="SUPFAM" id="SSF81343">
    <property type="entry name" value="Fumarate reductase respiratory complex transmembrane subunits"/>
    <property type="match status" value="1"/>
</dbReference>
<dbReference type="GO" id="GO:0046872">
    <property type="term" value="F:metal ion binding"/>
    <property type="evidence" value="ECO:0007669"/>
    <property type="project" value="UniProtKB-KW"/>
</dbReference>
<dbReference type="InterPro" id="IPR018495">
    <property type="entry name" value="Succ_DH_cyt_bsu_CS"/>
</dbReference>
<dbReference type="CDD" id="cd03499">
    <property type="entry name" value="SQR_TypeC_SdhC"/>
    <property type="match status" value="1"/>
</dbReference>
<accession>A0A6A5K819</accession>
<keyword evidence="4 12" id="KW-0812">Transmembrane</keyword>
<dbReference type="Pfam" id="PF01127">
    <property type="entry name" value="Sdh_cyt"/>
    <property type="match status" value="1"/>
</dbReference>
<evidence type="ECO:0000256" key="5">
    <source>
        <dbReference type="ARBA" id="ARBA00022723"/>
    </source>
</evidence>
<keyword evidence="8 12" id="KW-1133">Transmembrane helix</keyword>
<evidence type="ECO:0000256" key="8">
    <source>
        <dbReference type="ARBA" id="ARBA00022989"/>
    </source>
</evidence>
<dbReference type="InterPro" id="IPR034804">
    <property type="entry name" value="SQR/QFR_C/D"/>
</dbReference>
<protein>
    <submittedName>
        <fullName evidence="13">Mitochondrial succinate dehydrogenase cytochrome b560 subunit C</fullName>
    </submittedName>
</protein>
<dbReference type="OrthoDB" id="588261at2759"/>
<dbReference type="AlphaFoldDB" id="A0A6A5K819"/>
<keyword evidence="5" id="KW-0479">Metal-binding</keyword>
<sequence>MASQRIFQLGLRRVAAPSLKMQPAGRMAQRRLAATKHASQSEAAEILAKQRIYRPVSPHLAIYRPQITWYGSVLGRITGLTLSGSLYLFGIAYLIAPYTGWHMETQSMVAAVAAWPAAVKMGVKAFFAFPFFYHCLNGLRHLSWDMGFGFKNQQVIRSGWGVVALSVLGGLYYTFIG</sequence>
<organism evidence="13 14">
    <name type="scientific">Decorospora gaudefroyi</name>
    <dbReference type="NCBI Taxonomy" id="184978"/>
    <lineage>
        <taxon>Eukaryota</taxon>
        <taxon>Fungi</taxon>
        <taxon>Dikarya</taxon>
        <taxon>Ascomycota</taxon>
        <taxon>Pezizomycotina</taxon>
        <taxon>Dothideomycetes</taxon>
        <taxon>Pleosporomycetidae</taxon>
        <taxon>Pleosporales</taxon>
        <taxon>Pleosporineae</taxon>
        <taxon>Pleosporaceae</taxon>
        <taxon>Decorospora</taxon>
    </lineage>
</organism>
<dbReference type="InterPro" id="IPR014314">
    <property type="entry name" value="Succ_DH_cytb556"/>
</dbReference>
<keyword evidence="3" id="KW-0349">Heme</keyword>
<evidence type="ECO:0000256" key="3">
    <source>
        <dbReference type="ARBA" id="ARBA00022617"/>
    </source>
</evidence>
<evidence type="ECO:0000256" key="12">
    <source>
        <dbReference type="SAM" id="Phobius"/>
    </source>
</evidence>
<evidence type="ECO:0000256" key="2">
    <source>
        <dbReference type="ARBA" id="ARBA00007244"/>
    </source>
</evidence>
<dbReference type="Gene3D" id="1.20.1300.10">
    <property type="entry name" value="Fumarate reductase/succinate dehydrogenase, transmembrane subunit"/>
    <property type="match status" value="1"/>
</dbReference>
<keyword evidence="9" id="KW-0408">Iron</keyword>
<feature type="transmembrane region" description="Helical" evidence="12">
    <location>
        <begin position="73"/>
        <end position="96"/>
    </location>
</feature>
<dbReference type="GO" id="GO:0005743">
    <property type="term" value="C:mitochondrial inner membrane"/>
    <property type="evidence" value="ECO:0007669"/>
    <property type="project" value="UniProtKB-SubCell"/>
</dbReference>
<evidence type="ECO:0000256" key="10">
    <source>
        <dbReference type="ARBA" id="ARBA00023128"/>
    </source>
</evidence>
<comment type="subcellular location">
    <subcellularLocation>
        <location evidence="1">Mitochondrion inner membrane</location>
        <topology evidence="1">Multi-pass membrane protein</topology>
    </subcellularLocation>
</comment>
<dbReference type="PANTHER" id="PTHR10978">
    <property type="entry name" value="SUCCINATE DEHYDROGENASE CYTOCHROME B560 SUBUNIT"/>
    <property type="match status" value="1"/>
</dbReference>
<proteinExistence type="inferred from homology"/>
<evidence type="ECO:0000256" key="11">
    <source>
        <dbReference type="ARBA" id="ARBA00023136"/>
    </source>
</evidence>
<feature type="transmembrane region" description="Helical" evidence="12">
    <location>
        <begin position="108"/>
        <end position="133"/>
    </location>
</feature>
<feature type="transmembrane region" description="Helical" evidence="12">
    <location>
        <begin position="154"/>
        <end position="175"/>
    </location>
</feature>
<dbReference type="EMBL" id="ML975345">
    <property type="protein sequence ID" value="KAF1832176.1"/>
    <property type="molecule type" value="Genomic_DNA"/>
</dbReference>
<keyword evidence="14" id="KW-1185">Reference proteome</keyword>
<keyword evidence="10" id="KW-0496">Mitochondrion</keyword>
<name>A0A6A5K819_9PLEO</name>
<dbReference type="GO" id="GO:0009055">
    <property type="term" value="F:electron transfer activity"/>
    <property type="evidence" value="ECO:0007669"/>
    <property type="project" value="InterPro"/>
</dbReference>
<dbReference type="PANTHER" id="PTHR10978:SF5">
    <property type="entry name" value="SUCCINATE DEHYDROGENASE CYTOCHROME B560 SUBUNIT, MITOCHONDRIAL"/>
    <property type="match status" value="1"/>
</dbReference>
<evidence type="ECO:0000256" key="4">
    <source>
        <dbReference type="ARBA" id="ARBA00022692"/>
    </source>
</evidence>
<keyword evidence="7" id="KW-0809">Transit peptide</keyword>
<evidence type="ECO:0000256" key="7">
    <source>
        <dbReference type="ARBA" id="ARBA00022946"/>
    </source>
</evidence>